<keyword evidence="3" id="KW-1185">Reference proteome</keyword>
<accession>A0ABY8TW56</accession>
<dbReference type="EMBL" id="CP126211">
    <property type="protein sequence ID" value="WIA13374.1"/>
    <property type="molecule type" value="Genomic_DNA"/>
</dbReference>
<feature type="compositionally biased region" description="Gly residues" evidence="1">
    <location>
        <begin position="190"/>
        <end position="206"/>
    </location>
</feature>
<evidence type="ECO:0000313" key="2">
    <source>
        <dbReference type="EMBL" id="WIA13374.1"/>
    </source>
</evidence>
<evidence type="ECO:0000313" key="3">
    <source>
        <dbReference type="Proteomes" id="UP001244341"/>
    </source>
</evidence>
<proteinExistence type="predicted"/>
<feature type="region of interest" description="Disordered" evidence="1">
    <location>
        <begin position="824"/>
        <end position="849"/>
    </location>
</feature>
<feature type="compositionally biased region" description="Basic residues" evidence="1">
    <location>
        <begin position="1"/>
        <end position="13"/>
    </location>
</feature>
<feature type="region of interest" description="Disordered" evidence="1">
    <location>
        <begin position="439"/>
        <end position="474"/>
    </location>
</feature>
<feature type="compositionally biased region" description="Low complexity" evidence="1">
    <location>
        <begin position="454"/>
        <end position="474"/>
    </location>
</feature>
<name>A0ABY8TW56_TETOB</name>
<gene>
    <name evidence="2" type="ORF">OEZ85_006954</name>
</gene>
<feature type="region of interest" description="Disordered" evidence="1">
    <location>
        <begin position="179"/>
        <end position="221"/>
    </location>
</feature>
<reference evidence="2 3" key="1">
    <citation type="submission" date="2023-05" db="EMBL/GenBank/DDBJ databases">
        <title>A 100% complete, gapless, phased diploid assembly of the Scenedesmus obliquus UTEX 3031 genome.</title>
        <authorList>
            <person name="Biondi T.C."/>
            <person name="Hanschen E.R."/>
            <person name="Kwon T."/>
            <person name="Eng W."/>
            <person name="Kruse C.P.S."/>
            <person name="Koehler S.I."/>
            <person name="Kunde Y."/>
            <person name="Gleasner C.D."/>
            <person name="You Mak K.T."/>
            <person name="Polle J."/>
            <person name="Hovde B.T."/>
            <person name="Starkenburg S.R."/>
        </authorList>
    </citation>
    <scope>NUCLEOTIDE SEQUENCE [LARGE SCALE GENOMIC DNA]</scope>
    <source>
        <strain evidence="2 3">DOE0152z</strain>
    </source>
</reference>
<evidence type="ECO:0000256" key="1">
    <source>
        <dbReference type="SAM" id="MobiDB-lite"/>
    </source>
</evidence>
<dbReference type="Proteomes" id="UP001244341">
    <property type="component" value="Chromosome 4b"/>
</dbReference>
<protein>
    <submittedName>
        <fullName evidence="2">Uncharacterized protein</fullName>
    </submittedName>
</protein>
<sequence length="925" mass="101389">MAVKKSKTGKGKPGKGTGKKPSPPVKEEAKDAAVLLNPAERVAAVRPMWEQRPHSERVELLTVDLDTLRQQAKAQADKQRATAAAEGGDLAEYAALDVPLEEVLAEGLRRLNNQDTWKVWQFDGQEFYDADAFRAHVTQHHIRPELLHLLPKDDPKGLERPAEAALRQRMTDLLQQVQLNSRQAQEEQQGAGGNSGSGGGGSGQTGRGRRAPKNNPEQASSLLRDANVEMISTMLEALEKEHEHLYQSLLRPITSFVCEMLPEDMRETSPAELHYEDLEKLPPDDVTRVAEWLTEKVDALSSRLKAEQREDEEEEEGDAMGDVDLFALTPDGAALTVNGKWLTHLEERLLGEDGHPRKARGDEDPHRMGLVLEWVFGSIVSTAEKSRDGAKRCLGLVPPTTQAAYDNLLRCLEDQAAWEGRAKEAKDLMNAMLTSRKEADQLAKQHGIRQQPPAGAAAAAAGDSEAGGATAAEEGSGVIPDSVIMKMLAREALLTSAKLYALSFDHQMAQKSLASVKLQIRHGEPELERLKRELEELKHAPRGLEGTFRSAAEMERHRHQLADAAIEEQLEVQTAFREQGAKLQSLYDKKQRTEFEIAKRDTEIKQLNGWKATVENLSERFDDLAKQQQLLLDIEAGQAALAGSSSSSRLAAAGATPQGPAAEAAAAAADAAAAAIAAEEGTAGPLAAGSVVPRSSVLTPQHHVQLNKLRQHFHKDVRKQLYSDVDDRAFFDRIKTALKAIEGRLEEGRVALQHLELMLTNVACDDPGAAIGSQLVLPLLQERLDAAALAFKAERAKMAEEEIIAMEAAAAEAKAAEEQRRKQALLKKKGRTKSDKERAAAGKAAQEAAEVERRQREAAARALAEEEERKRRQEALIALRQQEEELMAQRRQQLMAEDGYWAQRMAEEQQRAALAMAIGAGCGCS</sequence>
<organism evidence="2 3">
    <name type="scientific">Tetradesmus obliquus</name>
    <name type="common">Green alga</name>
    <name type="synonym">Acutodesmus obliquus</name>
    <dbReference type="NCBI Taxonomy" id="3088"/>
    <lineage>
        <taxon>Eukaryota</taxon>
        <taxon>Viridiplantae</taxon>
        <taxon>Chlorophyta</taxon>
        <taxon>core chlorophytes</taxon>
        <taxon>Chlorophyceae</taxon>
        <taxon>CS clade</taxon>
        <taxon>Sphaeropleales</taxon>
        <taxon>Scenedesmaceae</taxon>
        <taxon>Tetradesmus</taxon>
    </lineage>
</organism>
<feature type="region of interest" description="Disordered" evidence="1">
    <location>
        <begin position="1"/>
        <end position="30"/>
    </location>
</feature>